<dbReference type="Pfam" id="PF13529">
    <property type="entry name" value="Peptidase_C39_2"/>
    <property type="match status" value="1"/>
</dbReference>
<reference evidence="3" key="1">
    <citation type="submission" date="2022-12" db="EMBL/GenBank/DDBJ databases">
        <authorList>
            <person name="Krivoruchko A.V."/>
            <person name="Elkin A."/>
        </authorList>
    </citation>
    <scope>NUCLEOTIDE SEQUENCE</scope>
    <source>
        <strain evidence="3">IEGM 1388</strain>
    </source>
</reference>
<sequence length="287" mass="31135">MDAGAEFDSHDVISIPDDTGPAEEQENTAQIGWSDLDISLDDPVTDDSSDEPESGHSAGDSDEYSDHWFLQAENGTCVPASVAQIVAEYTGEDIQSEDAFVELSQENGYFVDGEINNGMSIYAAADLLEQNGIPATVETGDMDDLSVALDEGRGVMLYVDSGEYWDPEQEAKDESAGRDQGGDHCVVISEIDYEKGVVYLSDPGHPDGDRMEVPLDEFEQAWGDANNTMIVCDEPSPNADTHDAPVESDDPLLDSDYDSDDLTDLKAAIDWLTERPWTLLPLVIGAN</sequence>
<evidence type="ECO:0000259" key="2">
    <source>
        <dbReference type="Pfam" id="PF13529"/>
    </source>
</evidence>
<dbReference type="Gene3D" id="3.90.70.10">
    <property type="entry name" value="Cysteine proteinases"/>
    <property type="match status" value="1"/>
</dbReference>
<organism evidence="3 4">
    <name type="scientific">Gordonia rubripertincta</name>
    <name type="common">Rhodococcus corallinus</name>
    <dbReference type="NCBI Taxonomy" id="36822"/>
    <lineage>
        <taxon>Bacteria</taxon>
        <taxon>Bacillati</taxon>
        <taxon>Actinomycetota</taxon>
        <taxon>Actinomycetes</taxon>
        <taxon>Mycobacteriales</taxon>
        <taxon>Gordoniaceae</taxon>
        <taxon>Gordonia</taxon>
    </lineage>
</organism>
<evidence type="ECO:0000313" key="3">
    <source>
        <dbReference type="EMBL" id="MCZ4553389.1"/>
    </source>
</evidence>
<gene>
    <name evidence="3" type="ORF">O4213_25615</name>
</gene>
<accession>A0ABT4N2U3</accession>
<keyword evidence="4" id="KW-1185">Reference proteome</keyword>
<feature type="domain" description="Peptidase C39-like" evidence="2">
    <location>
        <begin position="71"/>
        <end position="203"/>
    </location>
</feature>
<feature type="compositionally biased region" description="Acidic residues" evidence="1">
    <location>
        <begin position="38"/>
        <end position="52"/>
    </location>
</feature>
<dbReference type="Proteomes" id="UP001067235">
    <property type="component" value="Unassembled WGS sequence"/>
</dbReference>
<dbReference type="InterPro" id="IPR039564">
    <property type="entry name" value="Peptidase_C39-like"/>
</dbReference>
<protein>
    <submittedName>
        <fullName evidence="3">C39 family peptidase</fullName>
    </submittedName>
</protein>
<dbReference type="RefSeq" id="WP_301574056.1">
    <property type="nucleotide sequence ID" value="NZ_JAPWIE010000009.1"/>
</dbReference>
<dbReference type="EMBL" id="JAPWIE010000009">
    <property type="protein sequence ID" value="MCZ4553389.1"/>
    <property type="molecule type" value="Genomic_DNA"/>
</dbReference>
<evidence type="ECO:0000256" key="1">
    <source>
        <dbReference type="SAM" id="MobiDB-lite"/>
    </source>
</evidence>
<proteinExistence type="predicted"/>
<comment type="caution">
    <text evidence="3">The sequence shown here is derived from an EMBL/GenBank/DDBJ whole genome shotgun (WGS) entry which is preliminary data.</text>
</comment>
<feature type="region of interest" description="Disordered" evidence="1">
    <location>
        <begin position="1"/>
        <end position="63"/>
    </location>
</feature>
<evidence type="ECO:0000313" key="4">
    <source>
        <dbReference type="Proteomes" id="UP001067235"/>
    </source>
</evidence>
<name>A0ABT4N2U3_GORRU</name>